<feature type="region of interest" description="Disordered" evidence="1">
    <location>
        <begin position="244"/>
        <end position="263"/>
    </location>
</feature>
<organism evidence="3 4">
    <name type="scientific">Termitidicoccus mucosus</name>
    <dbReference type="NCBI Taxonomy" id="1184151"/>
    <lineage>
        <taxon>Bacteria</taxon>
        <taxon>Pseudomonadati</taxon>
        <taxon>Verrucomicrobiota</taxon>
        <taxon>Opitutia</taxon>
        <taxon>Opitutales</taxon>
        <taxon>Opitutaceae</taxon>
        <taxon>Termitidicoccus</taxon>
    </lineage>
</organism>
<dbReference type="RefSeq" id="WP_068770829.1">
    <property type="nucleotide sequence ID" value="NZ_CP109796.1"/>
</dbReference>
<evidence type="ECO:0000256" key="1">
    <source>
        <dbReference type="SAM" id="MobiDB-lite"/>
    </source>
</evidence>
<reference evidence="3 4" key="1">
    <citation type="submission" date="2016-01" db="EMBL/GenBank/DDBJ databases">
        <title>High potential of lignocellulose degradation of a new Verrucomicrobia species.</title>
        <authorList>
            <person name="Wang Y."/>
            <person name="Shi Y."/>
            <person name="Qiu Z."/>
            <person name="Liu S."/>
            <person name="Yang H."/>
        </authorList>
    </citation>
    <scope>NUCLEOTIDE SEQUENCE [LARGE SCALE GENOMIC DNA]</scope>
    <source>
        <strain evidence="3 4">TSB47</strain>
    </source>
</reference>
<evidence type="ECO:0000313" key="3">
    <source>
        <dbReference type="EMBL" id="OAM89247.1"/>
    </source>
</evidence>
<keyword evidence="4" id="KW-1185">Reference proteome</keyword>
<feature type="region of interest" description="Disordered" evidence="1">
    <location>
        <begin position="290"/>
        <end position="310"/>
    </location>
</feature>
<comment type="caution">
    <text evidence="3">The sequence shown here is derived from an EMBL/GenBank/DDBJ whole genome shotgun (WGS) entry which is preliminary data.</text>
</comment>
<dbReference type="AlphaFoldDB" id="A0A178IIZ5"/>
<evidence type="ECO:0000256" key="2">
    <source>
        <dbReference type="SAM" id="SignalP"/>
    </source>
</evidence>
<name>A0A178IIZ5_9BACT</name>
<protein>
    <submittedName>
        <fullName evidence="3">Uncharacterized protein</fullName>
    </submittedName>
</protein>
<sequence>MKYTPTTSRALPRRHIIPGLLAVIISTVSLAAAPATATKQAPAAAKTAVTGTKSVQARADVTGTVRITGTKSMEGTVVTATKTYECTKCTQRKDGTITTPPPTTVGGEKCKHTWNSTPASLAQYKHTCTNQGCTESVTNTSSSPSSQMLSSMTCNTLPHTWAQIADHGSDPIGFASSRAYTLVHKCSKCNFVYTDVNDNIKATPPKNNPAGTSCGSNHNYVFVEGFASYRCNICRRTERLPFGASVRQSGKPPPPPPAKTCPTKHAFKSAPYSPATYTHKCSGCNKTINASTSATAPDTRDCPKGPHVWK</sequence>
<proteinExistence type="predicted"/>
<dbReference type="EMBL" id="LRRQ01000100">
    <property type="protein sequence ID" value="OAM89247.1"/>
    <property type="molecule type" value="Genomic_DNA"/>
</dbReference>
<feature type="chain" id="PRO_5008088930" evidence="2">
    <location>
        <begin position="32"/>
        <end position="310"/>
    </location>
</feature>
<feature type="signal peptide" evidence="2">
    <location>
        <begin position="1"/>
        <end position="31"/>
    </location>
</feature>
<keyword evidence="2" id="KW-0732">Signal</keyword>
<evidence type="ECO:0000313" key="4">
    <source>
        <dbReference type="Proteomes" id="UP000078486"/>
    </source>
</evidence>
<dbReference type="Proteomes" id="UP000078486">
    <property type="component" value="Unassembled WGS sequence"/>
</dbReference>
<gene>
    <name evidence="3" type="ORF">AW736_14115</name>
</gene>
<accession>A0A178IIZ5</accession>